<protein>
    <submittedName>
        <fullName evidence="2">Uncharacterized protein</fullName>
    </submittedName>
</protein>
<proteinExistence type="predicted"/>
<dbReference type="EMBL" id="CADEBD010000297">
    <property type="protein sequence ID" value="CAB3234837.1"/>
    <property type="molecule type" value="Genomic_DNA"/>
</dbReference>
<gene>
    <name evidence="2" type="ORF">APLA_LOCUS6729</name>
</gene>
<feature type="chain" id="PRO_5035938000" evidence="1">
    <location>
        <begin position="17"/>
        <end position="204"/>
    </location>
</feature>
<evidence type="ECO:0000313" key="3">
    <source>
        <dbReference type="Proteomes" id="UP000494256"/>
    </source>
</evidence>
<reference evidence="2 3" key="1">
    <citation type="submission" date="2020-04" db="EMBL/GenBank/DDBJ databases">
        <authorList>
            <person name="Wallbank WR R."/>
            <person name="Pardo Diaz C."/>
            <person name="Kozak K."/>
            <person name="Martin S."/>
            <person name="Jiggins C."/>
            <person name="Moest M."/>
            <person name="Warren A I."/>
            <person name="Byers J.R.P. K."/>
            <person name="Montejo-Kovacevich G."/>
            <person name="Yen C E."/>
        </authorList>
    </citation>
    <scope>NUCLEOTIDE SEQUENCE [LARGE SCALE GENOMIC DNA]</scope>
</reference>
<name>A0A8S0ZP43_ARCPL</name>
<dbReference type="Proteomes" id="UP000494256">
    <property type="component" value="Unassembled WGS sequence"/>
</dbReference>
<comment type="caution">
    <text evidence="2">The sequence shown here is derived from an EMBL/GenBank/DDBJ whole genome shotgun (WGS) entry which is preliminary data.</text>
</comment>
<sequence>MKFFAVFAALIAVACAGKTWTLQDLSKHIDDPYTDPTLKLYLTEALDHMVENLYNGNQIEYVTVEIPASSSVSMTLNQLSEILQSPYKDEALRPYYEATLDKIMQDLYSGKPEAVANVVLPAMEIYHYSLNELSEATQDPSTSAEYQPYLDNALDKFMDILYAGEQMESMAIALPVASSETSAPNPIVPAGPLVQIIVNVKQQA</sequence>
<accession>A0A8S0ZP43</accession>
<dbReference type="PROSITE" id="PS51257">
    <property type="entry name" value="PROKAR_LIPOPROTEIN"/>
    <property type="match status" value="1"/>
</dbReference>
<dbReference type="OrthoDB" id="7349649at2759"/>
<keyword evidence="1" id="KW-0732">Signal</keyword>
<evidence type="ECO:0000313" key="2">
    <source>
        <dbReference type="EMBL" id="CAB3234837.1"/>
    </source>
</evidence>
<evidence type="ECO:0000256" key="1">
    <source>
        <dbReference type="SAM" id="SignalP"/>
    </source>
</evidence>
<dbReference type="AlphaFoldDB" id="A0A8S0ZP43"/>
<feature type="signal peptide" evidence="1">
    <location>
        <begin position="1"/>
        <end position="16"/>
    </location>
</feature>
<organism evidence="2 3">
    <name type="scientific">Arctia plantaginis</name>
    <name type="common">Wood tiger moth</name>
    <name type="synonym">Phalaena plantaginis</name>
    <dbReference type="NCBI Taxonomy" id="874455"/>
    <lineage>
        <taxon>Eukaryota</taxon>
        <taxon>Metazoa</taxon>
        <taxon>Ecdysozoa</taxon>
        <taxon>Arthropoda</taxon>
        <taxon>Hexapoda</taxon>
        <taxon>Insecta</taxon>
        <taxon>Pterygota</taxon>
        <taxon>Neoptera</taxon>
        <taxon>Endopterygota</taxon>
        <taxon>Lepidoptera</taxon>
        <taxon>Glossata</taxon>
        <taxon>Ditrysia</taxon>
        <taxon>Noctuoidea</taxon>
        <taxon>Erebidae</taxon>
        <taxon>Arctiinae</taxon>
        <taxon>Arctia</taxon>
    </lineage>
</organism>